<protein>
    <submittedName>
        <fullName evidence="1">Uncharacterized protein</fullName>
    </submittedName>
</protein>
<dbReference type="EMBL" id="JHEG04000001">
    <property type="protein sequence ID" value="KAF3887927.1"/>
    <property type="molecule type" value="Genomic_DNA"/>
</dbReference>
<comment type="caution">
    <text evidence="1">The sequence shown here is derived from an EMBL/GenBank/DDBJ whole genome shotgun (WGS) entry which is preliminary data.</text>
</comment>
<proteinExistence type="predicted"/>
<accession>A0A8S9T7G0</accession>
<evidence type="ECO:0000313" key="1">
    <source>
        <dbReference type="EMBL" id="KAF3887927.1"/>
    </source>
</evidence>
<dbReference type="Proteomes" id="UP000029738">
    <property type="component" value="Unassembled WGS sequence"/>
</dbReference>
<evidence type="ECO:0000313" key="2">
    <source>
        <dbReference type="Proteomes" id="UP000029738"/>
    </source>
</evidence>
<sequence>MNEIEDTLFFVLEFPLQSYTILEFRWVDAWIEKALPGLNFAQLPSHSLFQIGMRE</sequence>
<reference evidence="1" key="2">
    <citation type="submission" date="2019-11" db="EMBL/GenBank/DDBJ databases">
        <title>Improved Assembly of Tolypothrix boutellei genome.</title>
        <authorList>
            <person name="Sarangi A.N."/>
            <person name="Mukherjee M."/>
            <person name="Ghosh S."/>
            <person name="Singh D."/>
            <person name="Das A."/>
            <person name="Kant S."/>
            <person name="Prusty A."/>
            <person name="Tripathy S."/>
        </authorList>
    </citation>
    <scope>NUCLEOTIDE SEQUENCE</scope>
    <source>
        <strain evidence="1">VB521301</strain>
    </source>
</reference>
<dbReference type="AlphaFoldDB" id="A0A8S9T7G0"/>
<gene>
    <name evidence="1" type="ORF">DA73_0400022360</name>
</gene>
<name>A0A8S9T7G0_9CYAN</name>
<organism evidence="1 2">
    <name type="scientific">Tolypothrix bouteillei VB521301</name>
    <dbReference type="NCBI Taxonomy" id="1479485"/>
    <lineage>
        <taxon>Bacteria</taxon>
        <taxon>Bacillati</taxon>
        <taxon>Cyanobacteriota</taxon>
        <taxon>Cyanophyceae</taxon>
        <taxon>Nostocales</taxon>
        <taxon>Tolypothrichaceae</taxon>
        <taxon>Tolypothrix</taxon>
    </lineage>
</organism>
<dbReference type="RefSeq" id="WP_153021556.1">
    <property type="nucleotide sequence ID" value="NZ_JHEG04000001.1"/>
</dbReference>
<keyword evidence="2" id="KW-1185">Reference proteome</keyword>
<reference evidence="1" key="1">
    <citation type="journal article" date="2015" name="Genome Announc.">
        <title>Draft Genome Sequence of Tolypothrix boutellei Strain VB521301.</title>
        <authorList>
            <person name="Chandrababunaidu M.M."/>
            <person name="Singh D."/>
            <person name="Sen D."/>
            <person name="Bhan S."/>
            <person name="Das S."/>
            <person name="Gupta A."/>
            <person name="Adhikary S.P."/>
            <person name="Tripathy S."/>
        </authorList>
    </citation>
    <scope>NUCLEOTIDE SEQUENCE</scope>
    <source>
        <strain evidence="1">VB521301</strain>
    </source>
</reference>